<dbReference type="GO" id="GO:0008556">
    <property type="term" value="F:P-type potassium transmembrane transporter activity"/>
    <property type="evidence" value="ECO:0007669"/>
    <property type="project" value="InterPro"/>
</dbReference>
<keyword evidence="3 11" id="KW-0633">Potassium transport</keyword>
<evidence type="ECO:0000256" key="2">
    <source>
        <dbReference type="ARBA" id="ARBA00022475"/>
    </source>
</evidence>
<keyword evidence="10 11" id="KW-0472">Membrane</keyword>
<evidence type="ECO:0000313" key="12">
    <source>
        <dbReference type="EMBL" id="RYU97053.1"/>
    </source>
</evidence>
<feature type="transmembrane region" description="Helical" evidence="11">
    <location>
        <begin position="12"/>
        <end position="33"/>
    </location>
</feature>
<comment type="function">
    <text evidence="11">Part of the high-affinity ATP-driven potassium transport (or Kdp) system, which catalyzes the hydrolysis of ATP coupled with the electrogenic transport of potassium into the cytoplasm. This subunit acts as a catalytic chaperone that increases the ATP-binding affinity of the ATP-hydrolyzing subunit KdpB by the formation of a transient KdpB/KdpC/ATP ternary complex.</text>
</comment>
<keyword evidence="6 11" id="KW-0067">ATP-binding</keyword>
<dbReference type="PANTHER" id="PTHR30042:SF2">
    <property type="entry name" value="POTASSIUM-TRANSPORTING ATPASE KDPC SUBUNIT"/>
    <property type="match status" value="1"/>
</dbReference>
<evidence type="ECO:0000256" key="4">
    <source>
        <dbReference type="ARBA" id="ARBA00022692"/>
    </source>
</evidence>
<dbReference type="PANTHER" id="PTHR30042">
    <property type="entry name" value="POTASSIUM-TRANSPORTING ATPASE C CHAIN"/>
    <property type="match status" value="1"/>
</dbReference>
<keyword evidence="7 11" id="KW-0630">Potassium</keyword>
<dbReference type="InterPro" id="IPR003820">
    <property type="entry name" value="KdpC"/>
</dbReference>
<keyword evidence="2 11" id="KW-1003">Cell membrane</keyword>
<keyword evidence="9 11" id="KW-0406">Ion transport</keyword>
<dbReference type="NCBIfam" id="NF010606">
    <property type="entry name" value="PRK14002.1"/>
    <property type="match status" value="1"/>
</dbReference>
<evidence type="ECO:0000256" key="9">
    <source>
        <dbReference type="ARBA" id="ARBA00023065"/>
    </source>
</evidence>
<proteinExistence type="inferred from homology"/>
<dbReference type="Pfam" id="PF02669">
    <property type="entry name" value="KdpC"/>
    <property type="match status" value="1"/>
</dbReference>
<accession>A0A4Q5M566</accession>
<dbReference type="PIRSF" id="PIRSF001296">
    <property type="entry name" value="K_ATPase_KdpC"/>
    <property type="match status" value="1"/>
</dbReference>
<protein>
    <recommendedName>
        <fullName evidence="11">Potassium-transporting ATPase KdpC subunit</fullName>
    </recommendedName>
    <alternativeName>
        <fullName evidence="11">ATP phosphohydrolase [potassium-transporting] C chain</fullName>
    </alternativeName>
    <alternativeName>
        <fullName evidence="11">Potassium-binding and translocating subunit C</fullName>
    </alternativeName>
    <alternativeName>
        <fullName evidence="11">Potassium-translocating ATPase C chain</fullName>
    </alternativeName>
</protein>
<dbReference type="GO" id="GO:0005886">
    <property type="term" value="C:plasma membrane"/>
    <property type="evidence" value="ECO:0007669"/>
    <property type="project" value="UniProtKB-SubCell"/>
</dbReference>
<dbReference type="Proteomes" id="UP000293162">
    <property type="component" value="Unassembled WGS sequence"/>
</dbReference>
<dbReference type="NCBIfam" id="NF001454">
    <property type="entry name" value="PRK00315.1"/>
    <property type="match status" value="1"/>
</dbReference>
<dbReference type="EMBL" id="SEWF01000004">
    <property type="protein sequence ID" value="RYU97053.1"/>
    <property type="molecule type" value="Genomic_DNA"/>
</dbReference>
<sequence length="186" mass="20007">MKTLFSAIRLTLVSMVLFAVIYPLLITGIAQLAPNQGKGETIEINGKTVGYQKIGQSFTADKYFWSRPSAAGYNAASSAGSNKGATNPDYLATVQARIDTFLVHNPKVVKSQIPSEMVTASGSGLDPDITPTSARIQVKRIADTRKISEDKILALIDSHTQKPLLGLFGTETINVLELNVGLDELK</sequence>
<comment type="subcellular location">
    <subcellularLocation>
        <location evidence="11">Cell membrane</location>
        <topology evidence="11">Single-pass membrane protein</topology>
    </subcellularLocation>
</comment>
<evidence type="ECO:0000256" key="10">
    <source>
        <dbReference type="ARBA" id="ARBA00023136"/>
    </source>
</evidence>
<dbReference type="RefSeq" id="WP_130019630.1">
    <property type="nucleotide sequence ID" value="NZ_SEWF01000004.1"/>
</dbReference>
<organism evidence="12 13">
    <name type="scientific">Emticicia agri</name>
    <dbReference type="NCBI Taxonomy" id="2492393"/>
    <lineage>
        <taxon>Bacteria</taxon>
        <taxon>Pseudomonadati</taxon>
        <taxon>Bacteroidota</taxon>
        <taxon>Cytophagia</taxon>
        <taxon>Cytophagales</taxon>
        <taxon>Leadbetterellaceae</taxon>
        <taxon>Emticicia</taxon>
    </lineage>
</organism>
<dbReference type="NCBIfam" id="TIGR00681">
    <property type="entry name" value="kdpC"/>
    <property type="match status" value="1"/>
</dbReference>
<name>A0A4Q5M566_9BACT</name>
<evidence type="ECO:0000256" key="1">
    <source>
        <dbReference type="ARBA" id="ARBA00022448"/>
    </source>
</evidence>
<dbReference type="HAMAP" id="MF_00276">
    <property type="entry name" value="KdpC"/>
    <property type="match status" value="1"/>
</dbReference>
<evidence type="ECO:0000256" key="8">
    <source>
        <dbReference type="ARBA" id="ARBA00022989"/>
    </source>
</evidence>
<dbReference type="GO" id="GO:0005524">
    <property type="term" value="F:ATP binding"/>
    <property type="evidence" value="ECO:0007669"/>
    <property type="project" value="UniProtKB-UniRule"/>
</dbReference>
<gene>
    <name evidence="11" type="primary">kdpC</name>
    <name evidence="12" type="ORF">EWM59_03855</name>
</gene>
<keyword evidence="8 11" id="KW-1133">Transmembrane helix</keyword>
<keyword evidence="13" id="KW-1185">Reference proteome</keyword>
<evidence type="ECO:0000313" key="13">
    <source>
        <dbReference type="Proteomes" id="UP000293162"/>
    </source>
</evidence>
<evidence type="ECO:0000256" key="11">
    <source>
        <dbReference type="HAMAP-Rule" id="MF_00276"/>
    </source>
</evidence>
<keyword evidence="5 11" id="KW-0547">Nucleotide-binding</keyword>
<evidence type="ECO:0000256" key="7">
    <source>
        <dbReference type="ARBA" id="ARBA00022958"/>
    </source>
</evidence>
<comment type="subunit">
    <text evidence="11">The system is composed of three essential subunits: KdpA, KdpB and KdpC.</text>
</comment>
<evidence type="ECO:0000256" key="6">
    <source>
        <dbReference type="ARBA" id="ARBA00022840"/>
    </source>
</evidence>
<dbReference type="OrthoDB" id="9809491at2"/>
<evidence type="ECO:0000256" key="5">
    <source>
        <dbReference type="ARBA" id="ARBA00022741"/>
    </source>
</evidence>
<dbReference type="AlphaFoldDB" id="A0A4Q5M566"/>
<keyword evidence="4 11" id="KW-0812">Transmembrane</keyword>
<comment type="similarity">
    <text evidence="11">Belongs to the KdpC family.</text>
</comment>
<keyword evidence="1 11" id="KW-0813">Transport</keyword>
<evidence type="ECO:0000256" key="3">
    <source>
        <dbReference type="ARBA" id="ARBA00022538"/>
    </source>
</evidence>
<comment type="caution">
    <text evidence="12">The sequence shown here is derived from an EMBL/GenBank/DDBJ whole genome shotgun (WGS) entry which is preliminary data.</text>
</comment>
<reference evidence="12 13" key="1">
    <citation type="submission" date="2019-02" db="EMBL/GenBank/DDBJ databases">
        <title>Bacterial novel species Emticicia sp. 17J42-9 isolated from soil.</title>
        <authorList>
            <person name="Jung H.-Y."/>
        </authorList>
    </citation>
    <scope>NUCLEOTIDE SEQUENCE [LARGE SCALE GENOMIC DNA]</scope>
    <source>
        <strain evidence="12 13">17J42-9</strain>
    </source>
</reference>